<dbReference type="InterPro" id="IPR034904">
    <property type="entry name" value="FSCA_dom_sf"/>
</dbReference>
<name>A0A6S6RQD7_9GAMM</name>
<dbReference type="Pfam" id="PF01106">
    <property type="entry name" value="NifU"/>
    <property type="match status" value="1"/>
</dbReference>
<dbReference type="SUPFAM" id="SSF89360">
    <property type="entry name" value="HesB-like domain"/>
    <property type="match status" value="1"/>
</dbReference>
<protein>
    <submittedName>
        <fullName evidence="3">Fe/S biogenesis protein NfuA</fullName>
    </submittedName>
</protein>
<feature type="domain" description="NIF system FeS cluster assembly NifU C-terminal" evidence="1">
    <location>
        <begin position="121"/>
        <end position="184"/>
    </location>
</feature>
<gene>
    <name evidence="3" type="primary">nfuA</name>
    <name evidence="3" type="ORF">SISI_0016</name>
</gene>
<evidence type="ECO:0000313" key="3">
    <source>
        <dbReference type="EMBL" id="CAA3704299.1"/>
    </source>
</evidence>
<reference evidence="3 4" key="1">
    <citation type="submission" date="2019-12" db="EMBL/GenBank/DDBJ databases">
        <authorList>
            <person name="Santos-Garcia D."/>
            <person name="Santos-Garcia D."/>
            <person name="Santos-Garcia D."/>
        </authorList>
    </citation>
    <scope>NUCLEOTIDE SEQUENCE [LARGE SCALE GENOMIC DNA]</scope>
    <source>
        <strain evidence="3">SiSi</strain>
    </source>
</reference>
<dbReference type="GO" id="GO:0051536">
    <property type="term" value="F:iron-sulfur cluster binding"/>
    <property type="evidence" value="ECO:0007669"/>
    <property type="project" value="InterPro"/>
</dbReference>
<evidence type="ECO:0000259" key="2">
    <source>
        <dbReference type="Pfam" id="PF01521"/>
    </source>
</evidence>
<dbReference type="GO" id="GO:0005506">
    <property type="term" value="F:iron ion binding"/>
    <property type="evidence" value="ECO:0007669"/>
    <property type="project" value="InterPro"/>
</dbReference>
<dbReference type="GO" id="GO:0016226">
    <property type="term" value="P:iron-sulfur cluster assembly"/>
    <property type="evidence" value="ECO:0007669"/>
    <property type="project" value="InterPro"/>
</dbReference>
<organism evidence="3 4">
    <name type="scientific">Candidatus Portiera aleyrodidarum</name>
    <name type="common">primary endosymbiont of Bemisia tabaci</name>
    <dbReference type="NCBI Taxonomy" id="91844"/>
    <lineage>
        <taxon>Bacteria</taxon>
        <taxon>Pseudomonadati</taxon>
        <taxon>Pseudomonadota</taxon>
        <taxon>Gammaproteobacteria</taxon>
        <taxon>Candidatus Johnevansiales</taxon>
        <taxon>Candidatus Johnevansiaceae</taxon>
        <taxon>Candidatus Portiera</taxon>
    </lineage>
</organism>
<dbReference type="InterPro" id="IPR035903">
    <property type="entry name" value="HesB-like_dom_sf"/>
</dbReference>
<dbReference type="Gene3D" id="2.60.300.12">
    <property type="entry name" value="HesB-like domain"/>
    <property type="match status" value="1"/>
</dbReference>
<dbReference type="Gene3D" id="3.30.300.130">
    <property type="entry name" value="Fe-S cluster assembly (FSCA)"/>
    <property type="match status" value="1"/>
</dbReference>
<dbReference type="EMBL" id="CACTJB010000001">
    <property type="protein sequence ID" value="CAA3704299.1"/>
    <property type="molecule type" value="Genomic_DNA"/>
</dbReference>
<dbReference type="Proteomes" id="UP000560980">
    <property type="component" value="Unassembled WGS sequence"/>
</dbReference>
<comment type="caution">
    <text evidence="3">The sequence shown here is derived from an EMBL/GenBank/DDBJ whole genome shotgun (WGS) entry which is preliminary data.</text>
</comment>
<dbReference type="InterPro" id="IPR000361">
    <property type="entry name" value="ATAP_core_dom"/>
</dbReference>
<sequence length="199" mass="23074">MNNMKKSKFIITRRAQNYLANLLYNHNIATGVRIFLNKKYAKPSIEFCYKLTDNDVKIKYTKLNVFLDKESLPFIKNAVIDFIMDRLGGKLTIKIPVPKTKTELLPNSKYDYYLVNKVHFIIDTELNPILAFHGGFIRLIKITNKKIAIFQFEGGCKGCVSVSLTLKKHVKRILLERVPELTEIIDLTDHSDNNKAYYK</sequence>
<proteinExistence type="predicted"/>
<dbReference type="SUPFAM" id="SSF117916">
    <property type="entry name" value="Fe-S cluster assembly (FSCA) domain-like"/>
    <property type="match status" value="1"/>
</dbReference>
<dbReference type="Pfam" id="PF01521">
    <property type="entry name" value="Fe-S_biosyn"/>
    <property type="match status" value="1"/>
</dbReference>
<evidence type="ECO:0000313" key="4">
    <source>
        <dbReference type="Proteomes" id="UP000560980"/>
    </source>
</evidence>
<dbReference type="InterPro" id="IPR001075">
    <property type="entry name" value="NIF_FeS_clus_asmbl_NifU_C"/>
</dbReference>
<evidence type="ECO:0000259" key="1">
    <source>
        <dbReference type="Pfam" id="PF01106"/>
    </source>
</evidence>
<accession>A0A6S6RQD7</accession>
<dbReference type="AlphaFoldDB" id="A0A6S6RQD7"/>
<feature type="domain" description="Core" evidence="2">
    <location>
        <begin position="10"/>
        <end position="100"/>
    </location>
</feature>